<evidence type="ECO:0000313" key="3">
    <source>
        <dbReference type="EMBL" id="MBB6262023.1"/>
    </source>
</evidence>
<dbReference type="EMBL" id="JACIIU010000015">
    <property type="protein sequence ID" value="MBB6262023.1"/>
    <property type="molecule type" value="Genomic_DNA"/>
</dbReference>
<feature type="signal peptide" evidence="1">
    <location>
        <begin position="1"/>
        <end position="27"/>
    </location>
</feature>
<dbReference type="RefSeq" id="WP_184223922.1">
    <property type="nucleotide sequence ID" value="NZ_JACIIU010000015.1"/>
</dbReference>
<dbReference type="InterPro" id="IPR001638">
    <property type="entry name" value="Solute-binding_3/MltF_N"/>
</dbReference>
<dbReference type="Pfam" id="PF00497">
    <property type="entry name" value="SBP_bac_3"/>
    <property type="match status" value="1"/>
</dbReference>
<accession>A0A841LV48</accession>
<comment type="caution">
    <text evidence="3">The sequence shown here is derived from an EMBL/GenBank/DDBJ whole genome shotgun (WGS) entry which is preliminary data.</text>
</comment>
<protein>
    <submittedName>
        <fullName evidence="3">Polar amino acid transport system substrate-binding protein</fullName>
    </submittedName>
</protein>
<dbReference type="AlphaFoldDB" id="A0A841LV48"/>
<gene>
    <name evidence="3" type="ORF">FHS77_002591</name>
</gene>
<dbReference type="Proteomes" id="UP000555393">
    <property type="component" value="Unassembled WGS sequence"/>
</dbReference>
<evidence type="ECO:0000313" key="4">
    <source>
        <dbReference type="Proteomes" id="UP000555393"/>
    </source>
</evidence>
<keyword evidence="1" id="KW-0732">Signal</keyword>
<evidence type="ECO:0000256" key="1">
    <source>
        <dbReference type="SAM" id="SignalP"/>
    </source>
</evidence>
<evidence type="ECO:0000259" key="2">
    <source>
        <dbReference type="Pfam" id="PF00497"/>
    </source>
</evidence>
<proteinExistence type="predicted"/>
<feature type="domain" description="Solute-binding protein family 3/N-terminal" evidence="2">
    <location>
        <begin position="57"/>
        <end position="274"/>
    </location>
</feature>
<reference evidence="3 4" key="1">
    <citation type="submission" date="2020-08" db="EMBL/GenBank/DDBJ databases">
        <title>Genomic Encyclopedia of Type Strains, Phase IV (KMG-IV): sequencing the most valuable type-strain genomes for metagenomic binning, comparative biology and taxonomic classification.</title>
        <authorList>
            <person name="Goeker M."/>
        </authorList>
    </citation>
    <scope>NUCLEOTIDE SEQUENCE [LARGE SCALE GENOMIC DNA]</scope>
    <source>
        <strain evidence="3 4">DSM 22336</strain>
    </source>
</reference>
<keyword evidence="4" id="KW-1185">Reference proteome</keyword>
<dbReference type="Gene3D" id="3.40.190.10">
    <property type="entry name" value="Periplasmic binding protein-like II"/>
    <property type="match status" value="2"/>
</dbReference>
<feature type="chain" id="PRO_5032327228" evidence="1">
    <location>
        <begin position="28"/>
        <end position="283"/>
    </location>
</feature>
<organism evidence="3 4">
    <name type="scientific">Paenochrobactrum gallinarii</name>
    <dbReference type="NCBI Taxonomy" id="643673"/>
    <lineage>
        <taxon>Bacteria</taxon>
        <taxon>Pseudomonadati</taxon>
        <taxon>Pseudomonadota</taxon>
        <taxon>Alphaproteobacteria</taxon>
        <taxon>Hyphomicrobiales</taxon>
        <taxon>Brucellaceae</taxon>
        <taxon>Paenochrobactrum</taxon>
    </lineage>
</organism>
<dbReference type="SUPFAM" id="SSF53850">
    <property type="entry name" value="Periplasmic binding protein-like II"/>
    <property type="match status" value="1"/>
</dbReference>
<sequence length="283" mass="31458">MRRFLKTLGRGLCSLGLLSTLTLPVLAQTSGVPEELLKNSRRQKGDSLTFCNDVNSRLRDFDRDIAQAIGDALFLKIDFKEGFGGFPLSGDGFLQELQIAMTNDCDVMMGLSVQEESAFPEWAAMTRPYVSLPYVMAVTEPDWNSLADIPFDRKLGTAMQSIGELVYITWSQQQPKQSRWVRLPYADMDLMVKRVVDSSLGGILLWQPVYAQLKKNNPEADSLRLVDTKPLPVTYTKVGALVDVRDSFLRTEIDQAIDALAADGTIAKIMEKYGYEGVAGDSN</sequence>
<name>A0A841LV48_9HYPH</name>